<evidence type="ECO:0000313" key="2">
    <source>
        <dbReference type="Proteomes" id="UP001055420"/>
    </source>
</evidence>
<dbReference type="Proteomes" id="UP001055420">
    <property type="component" value="Chromosome"/>
</dbReference>
<gene>
    <name evidence="1" type="ORF">NFI80_00380</name>
</gene>
<accession>A0ABY4XL67</accession>
<reference evidence="1" key="1">
    <citation type="submission" date="2022-06" db="EMBL/GenBank/DDBJ databases">
        <title>Novel species in genus Dyadobacter.</title>
        <authorList>
            <person name="Ma C."/>
        </authorList>
    </citation>
    <scope>NUCLEOTIDE SEQUENCE</scope>
    <source>
        <strain evidence="1">CY22</strain>
    </source>
</reference>
<organism evidence="1 2">
    <name type="scientific">Dyadobacter chenhuakuii</name>
    <dbReference type="NCBI Taxonomy" id="2909339"/>
    <lineage>
        <taxon>Bacteria</taxon>
        <taxon>Pseudomonadati</taxon>
        <taxon>Bacteroidota</taxon>
        <taxon>Cytophagia</taxon>
        <taxon>Cytophagales</taxon>
        <taxon>Spirosomataceae</taxon>
        <taxon>Dyadobacter</taxon>
    </lineage>
</organism>
<protein>
    <submittedName>
        <fullName evidence="1">Uncharacterized protein</fullName>
    </submittedName>
</protein>
<sequence length="69" mass="7617">MSHKAFVRQLSSDQPFIPGYFPFNVDLNKKGAPAFGDSIGKVKLACQDQGSFCIKRWAANYSAFGPGRF</sequence>
<dbReference type="EMBL" id="CP098805">
    <property type="protein sequence ID" value="USJ31204.1"/>
    <property type="molecule type" value="Genomic_DNA"/>
</dbReference>
<name>A0ABY4XL67_9BACT</name>
<keyword evidence="2" id="KW-1185">Reference proteome</keyword>
<evidence type="ECO:0000313" key="1">
    <source>
        <dbReference type="EMBL" id="USJ31204.1"/>
    </source>
</evidence>
<proteinExistence type="predicted"/>
<dbReference type="RefSeq" id="WP_252172085.1">
    <property type="nucleotide sequence ID" value="NZ_CP098805.1"/>
</dbReference>